<reference evidence="1 2" key="1">
    <citation type="submission" date="2019-11" db="EMBL/GenBank/DDBJ databases">
        <title>The genome sequence of Methylocystis heyeri.</title>
        <authorList>
            <person name="Oshkin I.Y."/>
            <person name="Miroshnikov K."/>
            <person name="Dedysh S.N."/>
        </authorList>
    </citation>
    <scope>NUCLEOTIDE SEQUENCE [LARGE SCALE GENOMIC DNA]</scope>
    <source>
        <strain evidence="1 2">H2</strain>
    </source>
</reference>
<sequence>MTALQAAYRLKEREQARTRFPPVAAATVCWEGGMVALSGAGAAAVAVPASANAALRVIGVADATADNRLGVANAMTAEVRTGVFAMNNSATDPVTVGDIGANCYAADDNTVSHSNGGNTQPVAGVVFDIDPSGLVWVKFS</sequence>
<accession>A0A6B8KI80</accession>
<dbReference type="OrthoDB" id="2059848at2"/>
<proteinExistence type="predicted"/>
<protein>
    <recommendedName>
        <fullName evidence="3">DUF2190 family protein</fullName>
    </recommendedName>
</protein>
<evidence type="ECO:0000313" key="1">
    <source>
        <dbReference type="EMBL" id="QGM46731.1"/>
    </source>
</evidence>
<dbReference type="Proteomes" id="UP000309061">
    <property type="component" value="Chromosome"/>
</dbReference>
<evidence type="ECO:0008006" key="3">
    <source>
        <dbReference type="Google" id="ProtNLM"/>
    </source>
</evidence>
<dbReference type="EMBL" id="CP046052">
    <property type="protein sequence ID" value="QGM46731.1"/>
    <property type="molecule type" value="Genomic_DNA"/>
</dbReference>
<organism evidence="1 2">
    <name type="scientific">Methylocystis heyeri</name>
    <dbReference type="NCBI Taxonomy" id="391905"/>
    <lineage>
        <taxon>Bacteria</taxon>
        <taxon>Pseudomonadati</taxon>
        <taxon>Pseudomonadota</taxon>
        <taxon>Alphaproteobacteria</taxon>
        <taxon>Hyphomicrobiales</taxon>
        <taxon>Methylocystaceae</taxon>
        <taxon>Methylocystis</taxon>
    </lineage>
</organism>
<dbReference type="AlphaFoldDB" id="A0A6B8KI80"/>
<dbReference type="RefSeq" id="WP_136497614.1">
    <property type="nucleotide sequence ID" value="NZ_CP046052.1"/>
</dbReference>
<gene>
    <name evidence="1" type="ORF">H2LOC_014085</name>
</gene>
<name>A0A6B8KI80_9HYPH</name>
<dbReference type="KEGG" id="mhey:H2LOC_014085"/>
<keyword evidence="2" id="KW-1185">Reference proteome</keyword>
<evidence type="ECO:0000313" key="2">
    <source>
        <dbReference type="Proteomes" id="UP000309061"/>
    </source>
</evidence>